<protein>
    <submittedName>
        <fullName evidence="1">Uncharacterized protein</fullName>
    </submittedName>
</protein>
<organism evidence="1 2">
    <name type="scientific">Clostridium neonatale</name>
    <dbReference type="NCBI Taxonomy" id="137838"/>
    <lineage>
        <taxon>Bacteria</taxon>
        <taxon>Bacillati</taxon>
        <taxon>Bacillota</taxon>
        <taxon>Clostridia</taxon>
        <taxon>Eubacteriales</taxon>
        <taxon>Clostridiaceae</taxon>
        <taxon>Clostridium</taxon>
    </lineage>
</organism>
<evidence type="ECO:0000313" key="1">
    <source>
        <dbReference type="EMBL" id="CAG9709137.1"/>
    </source>
</evidence>
<dbReference type="Proteomes" id="UP000789738">
    <property type="component" value="Unassembled WGS sequence"/>
</dbReference>
<reference evidence="1" key="1">
    <citation type="submission" date="2021-10" db="EMBL/GenBank/DDBJ databases">
        <authorList>
            <person name="Mesa V."/>
        </authorList>
    </citation>
    <scope>NUCLEOTIDE SEQUENCE</scope>
    <source>
        <strain evidence="1">CC3_PB</strain>
    </source>
</reference>
<name>A0AA86JRF9_9CLOT</name>
<dbReference type="EMBL" id="CAKJVE010000004">
    <property type="protein sequence ID" value="CAG9709137.1"/>
    <property type="molecule type" value="Genomic_DNA"/>
</dbReference>
<dbReference type="AlphaFoldDB" id="A0AA86JRF9"/>
<sequence length="37" mass="4190">MNIKPNIPVVTFDAVSKKNSLKNYLLPKVITPLDYSK</sequence>
<proteinExistence type="predicted"/>
<evidence type="ECO:0000313" key="2">
    <source>
        <dbReference type="Proteomes" id="UP000789738"/>
    </source>
</evidence>
<comment type="caution">
    <text evidence="1">The sequence shown here is derived from an EMBL/GenBank/DDBJ whole genome shotgun (WGS) entry which is preliminary data.</text>
</comment>
<gene>
    <name evidence="1" type="ORF">CNEO_43988</name>
</gene>
<accession>A0AA86JRF9</accession>